<keyword evidence="12" id="KW-1185">Reference proteome</keyword>
<dbReference type="Pfam" id="PF21088">
    <property type="entry name" value="MS_channel_1st"/>
    <property type="match status" value="1"/>
</dbReference>
<name>A0ABT3IU74_9BACT</name>
<evidence type="ECO:0000256" key="6">
    <source>
        <dbReference type="ARBA" id="ARBA00023136"/>
    </source>
</evidence>
<feature type="transmembrane region" description="Helical" evidence="7">
    <location>
        <begin position="17"/>
        <end position="34"/>
    </location>
</feature>
<evidence type="ECO:0000256" key="4">
    <source>
        <dbReference type="ARBA" id="ARBA00022692"/>
    </source>
</evidence>
<evidence type="ECO:0000259" key="9">
    <source>
        <dbReference type="Pfam" id="PF21082"/>
    </source>
</evidence>
<evidence type="ECO:0000256" key="2">
    <source>
        <dbReference type="ARBA" id="ARBA00008017"/>
    </source>
</evidence>
<keyword evidence="6 7" id="KW-0472">Membrane</keyword>
<dbReference type="InterPro" id="IPR023408">
    <property type="entry name" value="MscS_beta-dom_sf"/>
</dbReference>
<feature type="transmembrane region" description="Helical" evidence="7">
    <location>
        <begin position="132"/>
        <end position="152"/>
    </location>
</feature>
<dbReference type="Pfam" id="PF21082">
    <property type="entry name" value="MS_channel_3rd"/>
    <property type="match status" value="1"/>
</dbReference>
<evidence type="ECO:0000256" key="1">
    <source>
        <dbReference type="ARBA" id="ARBA00004651"/>
    </source>
</evidence>
<feature type="domain" description="Mechanosensitive ion channel MscS" evidence="8">
    <location>
        <begin position="179"/>
        <end position="246"/>
    </location>
</feature>
<sequence>MQSFLEQKYWGNTVQDYGIALGIFIVAVLLILVFKRILLIRLKKWAAKTTSRIDDFLIRGIERSLVPLLYVGAFYIAIQQLTLIPVLAKWVHIFLSVCLTLFAVRVVTALLQFLFVSYLSGQERGEEKTKQVKGIMILVSAFIWIIGLLFLLDNWGVNVTTFVAGLGIGGIAIALAAQTILGDLFSYFVIFFDRPFEIGDFIVVQDKSGTVEYIGIKTTRLRSISGEQLVFSNTDLTNSRVHNYKRMEKRRIVFKFGVTFNTPKDKLALIPELVKKIITDLPDVAFDRSHLLNFGDSSLVYENVYNVLGGDYNLYMDRQQAINLQLFAAFAKEGISFAFPTTTVYLNNNTTTEKI</sequence>
<dbReference type="Gene3D" id="3.30.70.100">
    <property type="match status" value="1"/>
</dbReference>
<protein>
    <submittedName>
        <fullName evidence="11">Mechanosensitive ion channel family protein</fullName>
    </submittedName>
</protein>
<dbReference type="SUPFAM" id="SSF82689">
    <property type="entry name" value="Mechanosensitive channel protein MscS (YggB), C-terminal domain"/>
    <property type="match status" value="1"/>
</dbReference>
<dbReference type="PANTHER" id="PTHR30566:SF25">
    <property type="entry name" value="INNER MEMBRANE PROTEIN"/>
    <property type="match status" value="1"/>
</dbReference>
<dbReference type="Proteomes" id="UP001207742">
    <property type="component" value="Unassembled WGS sequence"/>
</dbReference>
<feature type="transmembrane region" description="Helical" evidence="7">
    <location>
        <begin position="68"/>
        <end position="87"/>
    </location>
</feature>
<accession>A0ABT3IU74</accession>
<evidence type="ECO:0000313" key="11">
    <source>
        <dbReference type="EMBL" id="MCW3487513.1"/>
    </source>
</evidence>
<comment type="subcellular location">
    <subcellularLocation>
        <location evidence="1">Cell membrane</location>
        <topology evidence="1">Multi-pass membrane protein</topology>
    </subcellularLocation>
</comment>
<organism evidence="11 12">
    <name type="scientific">Chitinophaga nivalis</name>
    <dbReference type="NCBI Taxonomy" id="2991709"/>
    <lineage>
        <taxon>Bacteria</taxon>
        <taxon>Pseudomonadati</taxon>
        <taxon>Bacteroidota</taxon>
        <taxon>Chitinophagia</taxon>
        <taxon>Chitinophagales</taxon>
        <taxon>Chitinophagaceae</taxon>
        <taxon>Chitinophaga</taxon>
    </lineage>
</organism>
<dbReference type="SUPFAM" id="SSF82861">
    <property type="entry name" value="Mechanosensitive channel protein MscS (YggB), transmembrane region"/>
    <property type="match status" value="1"/>
</dbReference>
<evidence type="ECO:0000256" key="7">
    <source>
        <dbReference type="SAM" id="Phobius"/>
    </source>
</evidence>
<dbReference type="Gene3D" id="2.30.30.60">
    <property type="match status" value="1"/>
</dbReference>
<evidence type="ECO:0000256" key="5">
    <source>
        <dbReference type="ARBA" id="ARBA00022989"/>
    </source>
</evidence>
<evidence type="ECO:0000256" key="3">
    <source>
        <dbReference type="ARBA" id="ARBA00022475"/>
    </source>
</evidence>
<evidence type="ECO:0000313" key="12">
    <source>
        <dbReference type="Proteomes" id="UP001207742"/>
    </source>
</evidence>
<feature type="transmembrane region" description="Helical" evidence="7">
    <location>
        <begin position="164"/>
        <end position="192"/>
    </location>
</feature>
<dbReference type="PANTHER" id="PTHR30566">
    <property type="entry name" value="YNAI-RELATED MECHANOSENSITIVE ION CHANNEL"/>
    <property type="match status" value="1"/>
</dbReference>
<keyword evidence="5 7" id="KW-1133">Transmembrane helix</keyword>
<keyword evidence="4 7" id="KW-0812">Transmembrane</keyword>
<gene>
    <name evidence="11" type="ORF">OL497_26690</name>
</gene>
<dbReference type="InterPro" id="IPR049142">
    <property type="entry name" value="MS_channel_1st"/>
</dbReference>
<dbReference type="EMBL" id="JAPDNS010000002">
    <property type="protein sequence ID" value="MCW3487513.1"/>
    <property type="molecule type" value="Genomic_DNA"/>
</dbReference>
<dbReference type="InterPro" id="IPR006685">
    <property type="entry name" value="MscS_channel_2nd"/>
</dbReference>
<proteinExistence type="inferred from homology"/>
<dbReference type="Gene3D" id="1.10.287.1260">
    <property type="match status" value="1"/>
</dbReference>
<feature type="domain" description="Mechanosensitive ion channel MscS C-terminal" evidence="9">
    <location>
        <begin position="252"/>
        <end position="337"/>
    </location>
</feature>
<keyword evidence="3" id="KW-1003">Cell membrane</keyword>
<comment type="similarity">
    <text evidence="2">Belongs to the MscS (TC 1.A.23) family.</text>
</comment>
<evidence type="ECO:0000259" key="8">
    <source>
        <dbReference type="Pfam" id="PF00924"/>
    </source>
</evidence>
<reference evidence="11 12" key="1">
    <citation type="submission" date="2022-10" db="EMBL/GenBank/DDBJ databases">
        <title>Chitinophaga nivalis PC15 sp. nov., isolated from Pyeongchang county, South Korea.</title>
        <authorList>
            <person name="Trinh H.N."/>
        </authorList>
    </citation>
    <scope>NUCLEOTIDE SEQUENCE [LARGE SCALE GENOMIC DNA]</scope>
    <source>
        <strain evidence="11 12">PC14</strain>
    </source>
</reference>
<feature type="transmembrane region" description="Helical" evidence="7">
    <location>
        <begin position="93"/>
        <end position="120"/>
    </location>
</feature>
<dbReference type="SUPFAM" id="SSF50182">
    <property type="entry name" value="Sm-like ribonucleoproteins"/>
    <property type="match status" value="1"/>
</dbReference>
<evidence type="ECO:0000259" key="10">
    <source>
        <dbReference type="Pfam" id="PF21088"/>
    </source>
</evidence>
<comment type="caution">
    <text evidence="11">The sequence shown here is derived from an EMBL/GenBank/DDBJ whole genome shotgun (WGS) entry which is preliminary data.</text>
</comment>
<dbReference type="InterPro" id="IPR010920">
    <property type="entry name" value="LSM_dom_sf"/>
</dbReference>
<dbReference type="InterPro" id="IPR011014">
    <property type="entry name" value="MscS_channel_TM-2"/>
</dbReference>
<dbReference type="RefSeq" id="WP_264734320.1">
    <property type="nucleotide sequence ID" value="NZ_JAPDNR010000001.1"/>
</dbReference>
<dbReference type="Pfam" id="PF00924">
    <property type="entry name" value="MS_channel_2nd"/>
    <property type="match status" value="1"/>
</dbReference>
<feature type="domain" description="Mechanosensitive ion channel transmembrane helices 2/3" evidence="10">
    <location>
        <begin position="140"/>
        <end position="178"/>
    </location>
</feature>
<dbReference type="InterPro" id="IPR011066">
    <property type="entry name" value="MscS_channel_C_sf"/>
</dbReference>
<dbReference type="InterPro" id="IPR049278">
    <property type="entry name" value="MS_channel_C"/>
</dbReference>